<organism evidence="2 3">
    <name type="scientific">Datura stramonium</name>
    <name type="common">Jimsonweed</name>
    <name type="synonym">Common thornapple</name>
    <dbReference type="NCBI Taxonomy" id="4076"/>
    <lineage>
        <taxon>Eukaryota</taxon>
        <taxon>Viridiplantae</taxon>
        <taxon>Streptophyta</taxon>
        <taxon>Embryophyta</taxon>
        <taxon>Tracheophyta</taxon>
        <taxon>Spermatophyta</taxon>
        <taxon>Magnoliopsida</taxon>
        <taxon>eudicotyledons</taxon>
        <taxon>Gunneridae</taxon>
        <taxon>Pentapetalae</taxon>
        <taxon>asterids</taxon>
        <taxon>lamiids</taxon>
        <taxon>Solanales</taxon>
        <taxon>Solanaceae</taxon>
        <taxon>Solanoideae</taxon>
        <taxon>Datureae</taxon>
        <taxon>Datura</taxon>
    </lineage>
</organism>
<accession>A0ABS8SGT3</accession>
<feature type="compositionally biased region" description="Polar residues" evidence="1">
    <location>
        <begin position="1"/>
        <end position="14"/>
    </location>
</feature>
<dbReference type="Proteomes" id="UP000823775">
    <property type="component" value="Unassembled WGS sequence"/>
</dbReference>
<feature type="compositionally biased region" description="Basic and acidic residues" evidence="1">
    <location>
        <begin position="102"/>
        <end position="113"/>
    </location>
</feature>
<protein>
    <submittedName>
        <fullName evidence="2">Uncharacterized protein</fullName>
    </submittedName>
</protein>
<dbReference type="EMBL" id="JACEIK010000492">
    <property type="protein sequence ID" value="MCD7458031.1"/>
    <property type="molecule type" value="Genomic_DNA"/>
</dbReference>
<name>A0ABS8SGT3_DATST</name>
<feature type="compositionally biased region" description="Basic and acidic residues" evidence="1">
    <location>
        <begin position="26"/>
        <end position="38"/>
    </location>
</feature>
<gene>
    <name evidence="2" type="ORF">HAX54_036964</name>
</gene>
<sequence length="201" mass="22754">MQRKGSSPTPNDNEVSIHLVFRRKDRTTSEQTPKEKLGTKRGPATRGTIKKSINRVLEESCQNTLKRRRLTRAMVVDEEAPLSQFVVLDTETPPYAVEESPEIEKESRRSDKARAKRKQLALSEEPSVEPGGVDILLDSLSLGRILGVPSEGELTVKDKQASKDFQKLIEKLEANLKSDRLFKKQLKPEYQLLFEIVTKSP</sequence>
<keyword evidence="3" id="KW-1185">Reference proteome</keyword>
<comment type="caution">
    <text evidence="2">The sequence shown here is derived from an EMBL/GenBank/DDBJ whole genome shotgun (WGS) entry which is preliminary data.</text>
</comment>
<feature type="region of interest" description="Disordered" evidence="1">
    <location>
        <begin position="93"/>
        <end position="128"/>
    </location>
</feature>
<proteinExistence type="predicted"/>
<feature type="region of interest" description="Disordered" evidence="1">
    <location>
        <begin position="1"/>
        <end position="51"/>
    </location>
</feature>
<evidence type="ECO:0000313" key="2">
    <source>
        <dbReference type="EMBL" id="MCD7458031.1"/>
    </source>
</evidence>
<evidence type="ECO:0000313" key="3">
    <source>
        <dbReference type="Proteomes" id="UP000823775"/>
    </source>
</evidence>
<evidence type="ECO:0000256" key="1">
    <source>
        <dbReference type="SAM" id="MobiDB-lite"/>
    </source>
</evidence>
<reference evidence="2 3" key="1">
    <citation type="journal article" date="2021" name="BMC Genomics">
        <title>Datura genome reveals duplications of psychoactive alkaloid biosynthetic genes and high mutation rate following tissue culture.</title>
        <authorList>
            <person name="Rajewski A."/>
            <person name="Carter-House D."/>
            <person name="Stajich J."/>
            <person name="Litt A."/>
        </authorList>
    </citation>
    <scope>NUCLEOTIDE SEQUENCE [LARGE SCALE GENOMIC DNA]</scope>
    <source>
        <strain evidence="2">AR-01</strain>
    </source>
</reference>